<feature type="region of interest" description="Disordered" evidence="1">
    <location>
        <begin position="124"/>
        <end position="147"/>
    </location>
</feature>
<evidence type="ECO:0000313" key="4">
    <source>
        <dbReference type="Proteomes" id="UP000629468"/>
    </source>
</evidence>
<dbReference type="EMBL" id="JABXXO010000009">
    <property type="protein sequence ID" value="KAF7770610.1"/>
    <property type="molecule type" value="Genomic_DNA"/>
</dbReference>
<name>A0A8H7C8T6_AGABI</name>
<dbReference type="Pfam" id="PF00069">
    <property type="entry name" value="Pkinase"/>
    <property type="match status" value="1"/>
</dbReference>
<dbReference type="InterPro" id="IPR011009">
    <property type="entry name" value="Kinase-like_dom_sf"/>
</dbReference>
<feature type="compositionally biased region" description="Low complexity" evidence="1">
    <location>
        <begin position="131"/>
        <end position="146"/>
    </location>
</feature>
<evidence type="ECO:0000259" key="2">
    <source>
        <dbReference type="PROSITE" id="PS50011"/>
    </source>
</evidence>
<feature type="region of interest" description="Disordered" evidence="1">
    <location>
        <begin position="87"/>
        <end position="112"/>
    </location>
</feature>
<proteinExistence type="predicted"/>
<dbReference type="GO" id="GO:0005524">
    <property type="term" value="F:ATP binding"/>
    <property type="evidence" value="ECO:0007669"/>
    <property type="project" value="InterPro"/>
</dbReference>
<feature type="region of interest" description="Disordered" evidence="1">
    <location>
        <begin position="1"/>
        <end position="23"/>
    </location>
</feature>
<organism evidence="3 4">
    <name type="scientific">Agaricus bisporus var. burnettii</name>
    <dbReference type="NCBI Taxonomy" id="192524"/>
    <lineage>
        <taxon>Eukaryota</taxon>
        <taxon>Fungi</taxon>
        <taxon>Dikarya</taxon>
        <taxon>Basidiomycota</taxon>
        <taxon>Agaricomycotina</taxon>
        <taxon>Agaricomycetes</taxon>
        <taxon>Agaricomycetidae</taxon>
        <taxon>Agaricales</taxon>
        <taxon>Agaricineae</taxon>
        <taxon>Agaricaceae</taxon>
        <taxon>Agaricus</taxon>
    </lineage>
</organism>
<dbReference type="InterPro" id="IPR000719">
    <property type="entry name" value="Prot_kinase_dom"/>
</dbReference>
<evidence type="ECO:0000313" key="3">
    <source>
        <dbReference type="EMBL" id="KAF7770610.1"/>
    </source>
</evidence>
<reference evidence="3 4" key="1">
    <citation type="journal article" name="Sci. Rep.">
        <title>Telomere-to-telomere assembled and centromere annotated genomes of the two main subspecies of the button mushroom Agaricus bisporus reveal especially polymorphic chromosome ends.</title>
        <authorList>
            <person name="Sonnenberg A.S.M."/>
            <person name="Sedaghat-Telgerd N."/>
            <person name="Lavrijssen B."/>
            <person name="Ohm R.A."/>
            <person name="Hendrickx P.M."/>
            <person name="Scholtmeijer K."/>
            <person name="Baars J.J.P."/>
            <person name="van Peer A."/>
        </authorList>
    </citation>
    <scope>NUCLEOTIDE SEQUENCE [LARGE SCALE GENOMIC DNA]</scope>
    <source>
        <strain evidence="3 4">H119_p4</strain>
    </source>
</reference>
<dbReference type="PROSITE" id="PS50011">
    <property type="entry name" value="PROTEIN_KINASE_DOM"/>
    <property type="match status" value="1"/>
</dbReference>
<protein>
    <recommendedName>
        <fullName evidence="2">Protein kinase domain-containing protein</fullName>
    </recommendedName>
</protein>
<dbReference type="AlphaFoldDB" id="A0A8H7C8T6"/>
<dbReference type="GO" id="GO:0004672">
    <property type="term" value="F:protein kinase activity"/>
    <property type="evidence" value="ECO:0007669"/>
    <property type="project" value="InterPro"/>
</dbReference>
<comment type="caution">
    <text evidence="3">The sequence shown here is derived from an EMBL/GenBank/DDBJ whole genome shotgun (WGS) entry which is preliminary data.</text>
</comment>
<accession>A0A8H7C8T6</accession>
<feature type="domain" description="Protein kinase" evidence="2">
    <location>
        <begin position="212"/>
        <end position="552"/>
    </location>
</feature>
<sequence length="552" mass="60959">MHASIAHTSSDEESPRIISRTGGFSGRVKQFGKRLVVGGKQLRGVLRGLAHAKTQMKPVEAVQTTLAPGIEYPGKTDKISSPVVELSSCAQDESSDGQAKPPSIEEERNAGGDETIIQTAKLDSIQHESSHSNPTSSTPTTTSPITLEGQLVRTLLREIIEVQRLRPIPPSDPTSSIAEQGNLGVTQRKISNGQATLPTPPTSRLEANNILAHFSKDLGDVQVDECCAFQESALWSITFAFHSRHRYSMEWIRSEDERTSEIVKRELNALQRVRGIPNIAHFEYLGGGPIDRYIFLKWMGQVPLAQVLQKRGRSFGLQDTVHAIAQLIHSVQLMHQRGVIHGSISTEKIMVGDDGRLTLFEFTSSTVTTECAALDGDIPFWEPGESRNGRLIPSIYFRDYAAIAHVWHKMRTLIAPYPLDGTYEACDEYLTKEEVTFLNPLLAPVHTEGGYDIQRHRLEQVQLADGLLQAASQAGLSSRLRRPYKPCTILPSLLQAIKHPVGYAGRPYKPCTILPSLLQAIKHPVGYAGRPYKTMYHPSFLSSSHQAPSSSE</sequence>
<dbReference type="Proteomes" id="UP000629468">
    <property type="component" value="Unassembled WGS sequence"/>
</dbReference>
<evidence type="ECO:0000256" key="1">
    <source>
        <dbReference type="SAM" id="MobiDB-lite"/>
    </source>
</evidence>
<dbReference type="SUPFAM" id="SSF56112">
    <property type="entry name" value="Protein kinase-like (PK-like)"/>
    <property type="match status" value="1"/>
</dbReference>
<dbReference type="Gene3D" id="1.10.510.10">
    <property type="entry name" value="Transferase(Phosphotransferase) domain 1"/>
    <property type="match status" value="1"/>
</dbReference>
<gene>
    <name evidence="3" type="ORF">Agabi119p4_6584</name>
</gene>